<dbReference type="Proteomes" id="UP001301958">
    <property type="component" value="Unassembled WGS sequence"/>
</dbReference>
<protein>
    <submittedName>
        <fullName evidence="1">Uncharacterized protein</fullName>
    </submittedName>
</protein>
<reference evidence="1" key="1">
    <citation type="journal article" date="2023" name="Mol. Phylogenet. Evol.">
        <title>Genome-scale phylogeny and comparative genomics of the fungal order Sordariales.</title>
        <authorList>
            <person name="Hensen N."/>
            <person name="Bonometti L."/>
            <person name="Westerberg I."/>
            <person name="Brannstrom I.O."/>
            <person name="Guillou S."/>
            <person name="Cros-Aarteil S."/>
            <person name="Calhoun S."/>
            <person name="Haridas S."/>
            <person name="Kuo A."/>
            <person name="Mondo S."/>
            <person name="Pangilinan J."/>
            <person name="Riley R."/>
            <person name="LaButti K."/>
            <person name="Andreopoulos B."/>
            <person name="Lipzen A."/>
            <person name="Chen C."/>
            <person name="Yan M."/>
            <person name="Daum C."/>
            <person name="Ng V."/>
            <person name="Clum A."/>
            <person name="Steindorff A."/>
            <person name="Ohm R.A."/>
            <person name="Martin F."/>
            <person name="Silar P."/>
            <person name="Natvig D.O."/>
            <person name="Lalanne C."/>
            <person name="Gautier V."/>
            <person name="Ament-Velasquez S.L."/>
            <person name="Kruys A."/>
            <person name="Hutchinson M.I."/>
            <person name="Powell A.J."/>
            <person name="Barry K."/>
            <person name="Miller A.N."/>
            <person name="Grigoriev I.V."/>
            <person name="Debuchy R."/>
            <person name="Gladieux P."/>
            <person name="Hiltunen Thoren M."/>
            <person name="Johannesson H."/>
        </authorList>
    </citation>
    <scope>NUCLEOTIDE SEQUENCE</scope>
    <source>
        <strain evidence="1">CBS 990.96</strain>
    </source>
</reference>
<organism evidence="1 2">
    <name type="scientific">Podospora fimiseda</name>
    <dbReference type="NCBI Taxonomy" id="252190"/>
    <lineage>
        <taxon>Eukaryota</taxon>
        <taxon>Fungi</taxon>
        <taxon>Dikarya</taxon>
        <taxon>Ascomycota</taxon>
        <taxon>Pezizomycotina</taxon>
        <taxon>Sordariomycetes</taxon>
        <taxon>Sordariomycetidae</taxon>
        <taxon>Sordariales</taxon>
        <taxon>Podosporaceae</taxon>
        <taxon>Podospora</taxon>
    </lineage>
</organism>
<gene>
    <name evidence="1" type="ORF">QBC38DRAFT_445357</name>
</gene>
<dbReference type="EMBL" id="MU865362">
    <property type="protein sequence ID" value="KAK4225644.1"/>
    <property type="molecule type" value="Genomic_DNA"/>
</dbReference>
<evidence type="ECO:0000313" key="2">
    <source>
        <dbReference type="Proteomes" id="UP001301958"/>
    </source>
</evidence>
<evidence type="ECO:0000313" key="1">
    <source>
        <dbReference type="EMBL" id="KAK4225644.1"/>
    </source>
</evidence>
<sequence>MDPVTALLGSCLALSASITKIITGLLDIKAKYDYAPMEVGLLLSQMSVSQVTVELMQKWLEQLAPQNIRWDKRIMAALNQCFDIFLLVMTHIEKHVDATKVNVAKGDRKSRGARIKHILNEEEILRFRNHLCCQSQALGVLFQHLQISSLTSIQVLTKQKVKEGPHTSLSKDQWIRRAYSPFDFPHPSASVQQKPRPGSNPTLSWIGRFLSVDGWV</sequence>
<accession>A0AAN7BLS4</accession>
<comment type="caution">
    <text evidence="1">The sequence shown here is derived from an EMBL/GenBank/DDBJ whole genome shotgun (WGS) entry which is preliminary data.</text>
</comment>
<reference evidence="1" key="2">
    <citation type="submission" date="2023-05" db="EMBL/GenBank/DDBJ databases">
        <authorList>
            <consortium name="Lawrence Berkeley National Laboratory"/>
            <person name="Steindorff A."/>
            <person name="Hensen N."/>
            <person name="Bonometti L."/>
            <person name="Westerberg I."/>
            <person name="Brannstrom I.O."/>
            <person name="Guillou S."/>
            <person name="Cros-Aarteil S."/>
            <person name="Calhoun S."/>
            <person name="Haridas S."/>
            <person name="Kuo A."/>
            <person name="Mondo S."/>
            <person name="Pangilinan J."/>
            <person name="Riley R."/>
            <person name="Labutti K."/>
            <person name="Andreopoulos B."/>
            <person name="Lipzen A."/>
            <person name="Chen C."/>
            <person name="Yanf M."/>
            <person name="Daum C."/>
            <person name="Ng V."/>
            <person name="Clum A."/>
            <person name="Ohm R."/>
            <person name="Martin F."/>
            <person name="Silar P."/>
            <person name="Natvig D."/>
            <person name="Lalanne C."/>
            <person name="Gautier V."/>
            <person name="Ament-Velasquez S.L."/>
            <person name="Kruys A."/>
            <person name="Hutchinson M.I."/>
            <person name="Powell A.J."/>
            <person name="Barry K."/>
            <person name="Miller A.N."/>
            <person name="Grigoriev I.V."/>
            <person name="Debuchy R."/>
            <person name="Gladieux P."/>
            <person name="Thoren M.H."/>
            <person name="Johannesson H."/>
        </authorList>
    </citation>
    <scope>NUCLEOTIDE SEQUENCE</scope>
    <source>
        <strain evidence="1">CBS 990.96</strain>
    </source>
</reference>
<keyword evidence="2" id="KW-1185">Reference proteome</keyword>
<proteinExistence type="predicted"/>
<name>A0AAN7BLS4_9PEZI</name>
<dbReference type="AlphaFoldDB" id="A0AAN7BLS4"/>